<dbReference type="CDD" id="cd06144">
    <property type="entry name" value="REX4_like"/>
    <property type="match status" value="1"/>
</dbReference>
<feature type="domain" description="Exonuclease" evidence="11">
    <location>
        <begin position="81"/>
        <end position="239"/>
    </location>
</feature>
<dbReference type="FunFam" id="3.30.420.10:FF:000007">
    <property type="entry name" value="Interferon-stimulated exonuclease gene 20"/>
    <property type="match status" value="1"/>
</dbReference>
<dbReference type="InterPro" id="IPR012337">
    <property type="entry name" value="RNaseH-like_sf"/>
</dbReference>
<dbReference type="AlphaFoldDB" id="A0AAN7JAZ7"/>
<dbReference type="SMART" id="SM00479">
    <property type="entry name" value="EXOIII"/>
    <property type="match status" value="1"/>
</dbReference>
<gene>
    <name evidence="12" type="ORF">SAY87_010588</name>
</gene>
<dbReference type="PANTHER" id="PTHR12801:SF45">
    <property type="entry name" value="RNA EXONUCLEASE 4"/>
    <property type="match status" value="1"/>
</dbReference>
<evidence type="ECO:0000256" key="2">
    <source>
        <dbReference type="ARBA" id="ARBA00010489"/>
    </source>
</evidence>
<keyword evidence="5" id="KW-0540">Nuclease</keyword>
<feature type="region of interest" description="Disordered" evidence="10">
    <location>
        <begin position="1"/>
        <end position="70"/>
    </location>
</feature>
<dbReference type="Proteomes" id="UP001345219">
    <property type="component" value="Chromosome 9"/>
</dbReference>
<sequence>MGTSELKKNRNSRSQQLNPNWAELQRKMKTHGSNPRKSSDSPNLEPFNSVLGKRKDRGDAESDGSQPNFLFPTNDDCSLTDVLAMDCEMVGVGERNKSALGRVTLVNKWGNVVYDEFARPMDRVVDFRTQISGIRPRDLKKAKDFRIVQKKVAEIIKGRILVGHALHNDFKVLLLNHPTKDIRDTSQYQFFVEEGRRKSLRHLASEFLGVSIQKGEHNPVEDARASMMLYLKNCKRWEKIIKNQIKLQKKKRKRKPKKKASQKDTSEVDPITES</sequence>
<keyword evidence="13" id="KW-1185">Reference proteome</keyword>
<accession>A0AAN7JAZ7</accession>
<evidence type="ECO:0000313" key="13">
    <source>
        <dbReference type="Proteomes" id="UP001345219"/>
    </source>
</evidence>
<comment type="similarity">
    <text evidence="2">Belongs to the REXO4 family.</text>
</comment>
<feature type="compositionally biased region" description="Polar residues" evidence="10">
    <location>
        <begin position="31"/>
        <end position="42"/>
    </location>
</feature>
<evidence type="ECO:0000256" key="4">
    <source>
        <dbReference type="ARBA" id="ARBA00022552"/>
    </source>
</evidence>
<reference evidence="12 13" key="1">
    <citation type="journal article" date="2023" name="Hortic Res">
        <title>Pangenome of water caltrop reveals structural variations and asymmetric subgenome divergence after allopolyploidization.</title>
        <authorList>
            <person name="Zhang X."/>
            <person name="Chen Y."/>
            <person name="Wang L."/>
            <person name="Yuan Y."/>
            <person name="Fang M."/>
            <person name="Shi L."/>
            <person name="Lu R."/>
            <person name="Comes H.P."/>
            <person name="Ma Y."/>
            <person name="Chen Y."/>
            <person name="Huang G."/>
            <person name="Zhou Y."/>
            <person name="Zheng Z."/>
            <person name="Qiu Y."/>
        </authorList>
    </citation>
    <scope>NUCLEOTIDE SEQUENCE [LARGE SCALE GENOMIC DNA]</scope>
    <source>
        <tissue evidence="12">Roots</tissue>
    </source>
</reference>
<evidence type="ECO:0000256" key="1">
    <source>
        <dbReference type="ARBA" id="ARBA00004123"/>
    </source>
</evidence>
<name>A0AAN7JAZ7_9MYRT</name>
<evidence type="ECO:0000256" key="3">
    <source>
        <dbReference type="ARBA" id="ARBA00016937"/>
    </source>
</evidence>
<dbReference type="GO" id="GO:0006364">
    <property type="term" value="P:rRNA processing"/>
    <property type="evidence" value="ECO:0007669"/>
    <property type="project" value="UniProtKB-KW"/>
</dbReference>
<evidence type="ECO:0000313" key="12">
    <source>
        <dbReference type="EMBL" id="KAK4744276.1"/>
    </source>
</evidence>
<dbReference type="InterPro" id="IPR037431">
    <property type="entry name" value="REX4_DEDDh_dom"/>
</dbReference>
<protein>
    <recommendedName>
        <fullName evidence="3">RNA exonuclease 4</fullName>
    </recommendedName>
</protein>
<feature type="compositionally biased region" description="Basic residues" evidence="10">
    <location>
        <begin position="247"/>
        <end position="260"/>
    </location>
</feature>
<evidence type="ECO:0000256" key="10">
    <source>
        <dbReference type="SAM" id="MobiDB-lite"/>
    </source>
</evidence>
<proteinExistence type="inferred from homology"/>
<dbReference type="PANTHER" id="PTHR12801">
    <property type="entry name" value="RNA EXONUCLEASE REXO1 / RECO3 FAMILY MEMBER-RELATED"/>
    <property type="match status" value="1"/>
</dbReference>
<dbReference type="EMBL" id="JAXIOK010000022">
    <property type="protein sequence ID" value="KAK4744276.1"/>
    <property type="molecule type" value="Genomic_DNA"/>
</dbReference>
<keyword evidence="7" id="KW-0269">Exonuclease</keyword>
<dbReference type="GO" id="GO:0003676">
    <property type="term" value="F:nucleic acid binding"/>
    <property type="evidence" value="ECO:0007669"/>
    <property type="project" value="InterPro"/>
</dbReference>
<evidence type="ECO:0000256" key="8">
    <source>
        <dbReference type="ARBA" id="ARBA00023242"/>
    </source>
</evidence>
<keyword evidence="4" id="KW-0698">rRNA processing</keyword>
<dbReference type="Gene3D" id="3.30.420.10">
    <property type="entry name" value="Ribonuclease H-like superfamily/Ribonuclease H"/>
    <property type="match status" value="1"/>
</dbReference>
<evidence type="ECO:0000259" key="11">
    <source>
        <dbReference type="SMART" id="SM00479"/>
    </source>
</evidence>
<dbReference type="Pfam" id="PF00929">
    <property type="entry name" value="RNase_T"/>
    <property type="match status" value="1"/>
</dbReference>
<dbReference type="SUPFAM" id="SSF53098">
    <property type="entry name" value="Ribonuclease H-like"/>
    <property type="match status" value="1"/>
</dbReference>
<organism evidence="12 13">
    <name type="scientific">Trapa incisa</name>
    <dbReference type="NCBI Taxonomy" id="236973"/>
    <lineage>
        <taxon>Eukaryota</taxon>
        <taxon>Viridiplantae</taxon>
        <taxon>Streptophyta</taxon>
        <taxon>Embryophyta</taxon>
        <taxon>Tracheophyta</taxon>
        <taxon>Spermatophyta</taxon>
        <taxon>Magnoliopsida</taxon>
        <taxon>eudicotyledons</taxon>
        <taxon>Gunneridae</taxon>
        <taxon>Pentapetalae</taxon>
        <taxon>rosids</taxon>
        <taxon>malvids</taxon>
        <taxon>Myrtales</taxon>
        <taxon>Lythraceae</taxon>
        <taxon>Trapa</taxon>
    </lineage>
</organism>
<evidence type="ECO:0000256" key="9">
    <source>
        <dbReference type="ARBA" id="ARBA00025599"/>
    </source>
</evidence>
<comment type="subcellular location">
    <subcellularLocation>
        <location evidence="1">Nucleus</location>
    </subcellularLocation>
</comment>
<dbReference type="InterPro" id="IPR047021">
    <property type="entry name" value="REXO1/3/4-like"/>
</dbReference>
<dbReference type="GO" id="GO:0005634">
    <property type="term" value="C:nucleus"/>
    <property type="evidence" value="ECO:0007669"/>
    <property type="project" value="UniProtKB-SubCell"/>
</dbReference>
<comment type="caution">
    <text evidence="12">The sequence shown here is derived from an EMBL/GenBank/DDBJ whole genome shotgun (WGS) entry which is preliminary data.</text>
</comment>
<evidence type="ECO:0000256" key="5">
    <source>
        <dbReference type="ARBA" id="ARBA00022722"/>
    </source>
</evidence>
<feature type="region of interest" description="Disordered" evidence="10">
    <location>
        <begin position="245"/>
        <end position="274"/>
    </location>
</feature>
<keyword evidence="8" id="KW-0539">Nucleus</keyword>
<keyword evidence="6" id="KW-0378">Hydrolase</keyword>
<dbReference type="InterPro" id="IPR013520">
    <property type="entry name" value="Ribonucl_H"/>
</dbReference>
<dbReference type="GO" id="GO:0008408">
    <property type="term" value="F:3'-5' exonuclease activity"/>
    <property type="evidence" value="ECO:0007669"/>
    <property type="project" value="InterPro"/>
</dbReference>
<evidence type="ECO:0000256" key="7">
    <source>
        <dbReference type="ARBA" id="ARBA00022839"/>
    </source>
</evidence>
<evidence type="ECO:0000256" key="6">
    <source>
        <dbReference type="ARBA" id="ARBA00022801"/>
    </source>
</evidence>
<comment type="function">
    <text evidence="9">Exoribonuclease involved in ribosome biosynthesis. Involved in the processing of ITS1, the internal transcribed spacer localized between the 18S and 5.8S rRNAs.</text>
</comment>
<dbReference type="InterPro" id="IPR036397">
    <property type="entry name" value="RNaseH_sf"/>
</dbReference>